<comment type="caution">
    <text evidence="13">The sequence shown here is derived from an EMBL/GenBank/DDBJ whole genome shotgun (WGS) entry which is preliminary data.</text>
</comment>
<evidence type="ECO:0000256" key="7">
    <source>
        <dbReference type="ARBA" id="ARBA00023224"/>
    </source>
</evidence>
<gene>
    <name evidence="13" type="ORF">ACFSUE_19005</name>
</gene>
<dbReference type="PRINTS" id="PR00260">
    <property type="entry name" value="CHEMTRNSDUCR"/>
</dbReference>
<dbReference type="Pfam" id="PF00015">
    <property type="entry name" value="MCPsignal"/>
    <property type="match status" value="1"/>
</dbReference>
<comment type="similarity">
    <text evidence="8">Belongs to the methyl-accepting chemotaxis (MCP) protein family.</text>
</comment>
<evidence type="ECO:0000259" key="12">
    <source>
        <dbReference type="PROSITE" id="PS50885"/>
    </source>
</evidence>
<dbReference type="PROSITE" id="PS50111">
    <property type="entry name" value="CHEMOTAXIS_TRANSDUC_2"/>
    <property type="match status" value="1"/>
</dbReference>
<evidence type="ECO:0000256" key="3">
    <source>
        <dbReference type="ARBA" id="ARBA00022500"/>
    </source>
</evidence>
<dbReference type="Pfam" id="PF00672">
    <property type="entry name" value="HAMP"/>
    <property type="match status" value="1"/>
</dbReference>
<evidence type="ECO:0000256" key="1">
    <source>
        <dbReference type="ARBA" id="ARBA00004651"/>
    </source>
</evidence>
<dbReference type="CDD" id="cd18773">
    <property type="entry name" value="PDC1_HK_sensor"/>
    <property type="match status" value="1"/>
</dbReference>
<dbReference type="InterPro" id="IPR004090">
    <property type="entry name" value="Chemotax_Me-accpt_rcpt"/>
</dbReference>
<keyword evidence="4 10" id="KW-0812">Transmembrane</keyword>
<dbReference type="Gene3D" id="1.10.287.950">
    <property type="entry name" value="Methyl-accepting chemotaxis protein"/>
    <property type="match status" value="1"/>
</dbReference>
<dbReference type="SMART" id="SM00304">
    <property type="entry name" value="HAMP"/>
    <property type="match status" value="1"/>
</dbReference>
<dbReference type="CDD" id="cd11386">
    <property type="entry name" value="MCP_signal"/>
    <property type="match status" value="1"/>
</dbReference>
<evidence type="ECO:0000313" key="14">
    <source>
        <dbReference type="Proteomes" id="UP001597399"/>
    </source>
</evidence>
<evidence type="ECO:0000256" key="5">
    <source>
        <dbReference type="ARBA" id="ARBA00022989"/>
    </source>
</evidence>
<dbReference type="SUPFAM" id="SSF58104">
    <property type="entry name" value="Methyl-accepting chemotaxis protein (MCP) signaling domain"/>
    <property type="match status" value="1"/>
</dbReference>
<dbReference type="CDD" id="cd06225">
    <property type="entry name" value="HAMP"/>
    <property type="match status" value="1"/>
</dbReference>
<dbReference type="Gene3D" id="3.30.450.20">
    <property type="entry name" value="PAS domain"/>
    <property type="match status" value="2"/>
</dbReference>
<dbReference type="PROSITE" id="PS50885">
    <property type="entry name" value="HAMP"/>
    <property type="match status" value="1"/>
</dbReference>
<organism evidence="13 14">
    <name type="scientific">Sporolactobacillus shoreicorticis</name>
    <dbReference type="NCBI Taxonomy" id="1923877"/>
    <lineage>
        <taxon>Bacteria</taxon>
        <taxon>Bacillati</taxon>
        <taxon>Bacillota</taxon>
        <taxon>Bacilli</taxon>
        <taxon>Bacillales</taxon>
        <taxon>Sporolactobacillaceae</taxon>
        <taxon>Sporolactobacillus</taxon>
    </lineage>
</organism>
<evidence type="ECO:0000256" key="2">
    <source>
        <dbReference type="ARBA" id="ARBA00022475"/>
    </source>
</evidence>
<dbReference type="PANTHER" id="PTHR32089">
    <property type="entry name" value="METHYL-ACCEPTING CHEMOTAXIS PROTEIN MCPB"/>
    <property type="match status" value="1"/>
</dbReference>
<evidence type="ECO:0000256" key="4">
    <source>
        <dbReference type="ARBA" id="ARBA00022692"/>
    </source>
</evidence>
<dbReference type="Proteomes" id="UP001597399">
    <property type="component" value="Unassembled WGS sequence"/>
</dbReference>
<keyword evidence="7 9" id="KW-0807">Transducer</keyword>
<proteinExistence type="inferred from homology"/>
<dbReference type="RefSeq" id="WP_253063052.1">
    <property type="nucleotide sequence ID" value="NZ_JAMXWM010000017.1"/>
</dbReference>
<keyword evidence="6 10" id="KW-0472">Membrane</keyword>
<feature type="domain" description="Methyl-accepting transducer" evidence="11">
    <location>
        <begin position="374"/>
        <end position="610"/>
    </location>
</feature>
<feature type="transmembrane region" description="Helical" evidence="10">
    <location>
        <begin position="276"/>
        <end position="300"/>
    </location>
</feature>
<evidence type="ECO:0000256" key="10">
    <source>
        <dbReference type="SAM" id="Phobius"/>
    </source>
</evidence>
<dbReference type="InterPro" id="IPR003660">
    <property type="entry name" value="HAMP_dom"/>
</dbReference>
<name>A0ABW5S858_9BACL</name>
<dbReference type="EMBL" id="JBHUMQ010000050">
    <property type="protein sequence ID" value="MFD2695694.1"/>
    <property type="molecule type" value="Genomic_DNA"/>
</dbReference>
<dbReference type="Pfam" id="PF02743">
    <property type="entry name" value="dCache_1"/>
    <property type="match status" value="1"/>
</dbReference>
<dbReference type="PANTHER" id="PTHR32089:SF114">
    <property type="entry name" value="METHYL-ACCEPTING CHEMOTAXIS PROTEIN MCPB"/>
    <property type="match status" value="1"/>
</dbReference>
<sequence>MAEKKKRRGNSKFSLKVIQILIIVFVVVIPDLIIFSIVYRDVDTALRSQLYTEAKSNVKALNNNIAQFVNEDTFAVNQVSSQLSGDLLEKKKIATLLADVQKTHVSIQAITVGNNKGSYVRFPDAALTIKPNQDSWYKLAMAHPDQVVTTPPFKSTLTDKMTLLVAKATADKKAVIGMDVDISALQKVTKQMTVGKSGYAFILDDEGRWVVDPVAKTGSKANPDLFKPLSKHKSGMIKDPEKNKDNIIFYTTNPETGWKIGGVMANQDIRAVVNPLLFKIILIAAALLILFSSLALFYILRYIIKPLEHFVALFSKISDGDLTHRMGKDIEVNREFANLGRLANQMIDKLKGLMEKITQKSETLAASSEELSASTEENKATSDEIAHSIQEIASEAGDSAAKIESTKKSSEAISKELEVIDTMASTLDQASETTMQKVDDGQEALEKAVTQVKNIKATNTQASDTIDRLVTQVGSIGQINSLIEEIAAQTNLLSLNAAIEAARAGEEGKGFSVVAEEIRKLARESAESTKQISEVIRSIQEQSAAVIKSMASGKIEIDKGIKMMEQTGLSFGDIQSSMNTVSKEVNKVTHSINSITTEVENVNTAMVSIAELTSVASENSESVSAATEEQLAAMEEVAGGATTLSALADELQQLVSVFKVHE</sequence>
<reference evidence="14" key="1">
    <citation type="journal article" date="2019" name="Int. J. Syst. Evol. Microbiol.">
        <title>The Global Catalogue of Microorganisms (GCM) 10K type strain sequencing project: providing services to taxonomists for standard genome sequencing and annotation.</title>
        <authorList>
            <consortium name="The Broad Institute Genomics Platform"/>
            <consortium name="The Broad Institute Genome Sequencing Center for Infectious Disease"/>
            <person name="Wu L."/>
            <person name="Ma J."/>
        </authorList>
    </citation>
    <scope>NUCLEOTIDE SEQUENCE [LARGE SCALE GENOMIC DNA]</scope>
    <source>
        <strain evidence="14">TISTR 2466</strain>
    </source>
</reference>
<evidence type="ECO:0000256" key="8">
    <source>
        <dbReference type="ARBA" id="ARBA00029447"/>
    </source>
</evidence>
<evidence type="ECO:0000313" key="13">
    <source>
        <dbReference type="EMBL" id="MFD2695694.1"/>
    </source>
</evidence>
<evidence type="ECO:0000256" key="6">
    <source>
        <dbReference type="ARBA" id="ARBA00023136"/>
    </source>
</evidence>
<dbReference type="InterPro" id="IPR004089">
    <property type="entry name" value="MCPsignal_dom"/>
</dbReference>
<evidence type="ECO:0000259" key="11">
    <source>
        <dbReference type="PROSITE" id="PS50111"/>
    </source>
</evidence>
<dbReference type="SMART" id="SM00283">
    <property type="entry name" value="MA"/>
    <property type="match status" value="1"/>
</dbReference>
<accession>A0ABW5S858</accession>
<protein>
    <submittedName>
        <fullName evidence="13">Methyl-accepting chemotaxis protein</fullName>
    </submittedName>
</protein>
<evidence type="ECO:0000256" key="9">
    <source>
        <dbReference type="PROSITE-ProRule" id="PRU00284"/>
    </source>
</evidence>
<dbReference type="CDD" id="cd12912">
    <property type="entry name" value="PDC2_MCP_like"/>
    <property type="match status" value="1"/>
</dbReference>
<keyword evidence="2" id="KW-1003">Cell membrane</keyword>
<comment type="subcellular location">
    <subcellularLocation>
        <location evidence="1">Cell membrane</location>
        <topology evidence="1">Multi-pass membrane protein</topology>
    </subcellularLocation>
</comment>
<keyword evidence="14" id="KW-1185">Reference proteome</keyword>
<feature type="transmembrane region" description="Helical" evidence="10">
    <location>
        <begin position="20"/>
        <end position="39"/>
    </location>
</feature>
<dbReference type="InterPro" id="IPR033479">
    <property type="entry name" value="dCache_1"/>
</dbReference>
<keyword evidence="3" id="KW-0145">Chemotaxis</keyword>
<keyword evidence="5 10" id="KW-1133">Transmembrane helix</keyword>
<feature type="domain" description="HAMP" evidence="12">
    <location>
        <begin position="301"/>
        <end position="355"/>
    </location>
</feature>